<organism evidence="2 3">
    <name type="scientific">Mycena chlorophos</name>
    <name type="common">Agaric fungus</name>
    <name type="synonym">Agaricus chlorophos</name>
    <dbReference type="NCBI Taxonomy" id="658473"/>
    <lineage>
        <taxon>Eukaryota</taxon>
        <taxon>Fungi</taxon>
        <taxon>Dikarya</taxon>
        <taxon>Basidiomycota</taxon>
        <taxon>Agaricomycotina</taxon>
        <taxon>Agaricomycetes</taxon>
        <taxon>Agaricomycetidae</taxon>
        <taxon>Agaricales</taxon>
        <taxon>Marasmiineae</taxon>
        <taxon>Mycenaceae</taxon>
        <taxon>Mycena</taxon>
    </lineage>
</organism>
<protein>
    <submittedName>
        <fullName evidence="2">Uncharacterized protein</fullName>
    </submittedName>
</protein>
<evidence type="ECO:0000313" key="3">
    <source>
        <dbReference type="Proteomes" id="UP000815677"/>
    </source>
</evidence>
<evidence type="ECO:0000256" key="1">
    <source>
        <dbReference type="SAM" id="MobiDB-lite"/>
    </source>
</evidence>
<feature type="region of interest" description="Disordered" evidence="1">
    <location>
        <begin position="417"/>
        <end position="463"/>
    </location>
</feature>
<dbReference type="Proteomes" id="UP000815677">
    <property type="component" value="Unassembled WGS sequence"/>
</dbReference>
<accession>A0ABQ0L2I4</accession>
<gene>
    <name evidence="2" type="ORF">MCHLO_02797</name>
</gene>
<feature type="compositionally biased region" description="Acidic residues" evidence="1">
    <location>
        <begin position="428"/>
        <end position="448"/>
    </location>
</feature>
<feature type="compositionally biased region" description="Basic residues" evidence="1">
    <location>
        <begin position="1"/>
        <end position="20"/>
    </location>
</feature>
<name>A0ABQ0L2I4_MYCCL</name>
<proteinExistence type="predicted"/>
<dbReference type="EMBL" id="DF841001">
    <property type="protein sequence ID" value="GAT45207.1"/>
    <property type="molecule type" value="Genomic_DNA"/>
</dbReference>
<evidence type="ECO:0000313" key="2">
    <source>
        <dbReference type="EMBL" id="GAT45207.1"/>
    </source>
</evidence>
<reference evidence="2" key="1">
    <citation type="submission" date="2014-09" db="EMBL/GenBank/DDBJ databases">
        <title>Genome sequence of the luminous mushroom Mycena chlorophos for searching fungal bioluminescence genes.</title>
        <authorList>
            <person name="Tanaka Y."/>
            <person name="Kasuga D."/>
            <person name="Oba Y."/>
            <person name="Hase S."/>
            <person name="Sato K."/>
            <person name="Oba Y."/>
            <person name="Sakakibara Y."/>
        </authorList>
    </citation>
    <scope>NUCLEOTIDE SEQUENCE</scope>
</reference>
<keyword evidence="3" id="KW-1185">Reference proteome</keyword>
<feature type="region of interest" description="Disordered" evidence="1">
    <location>
        <begin position="1"/>
        <end position="66"/>
    </location>
</feature>
<feature type="compositionally biased region" description="Basic and acidic residues" evidence="1">
    <location>
        <begin position="37"/>
        <end position="48"/>
    </location>
</feature>
<feature type="compositionally biased region" description="Basic and acidic residues" evidence="1">
    <location>
        <begin position="417"/>
        <end position="427"/>
    </location>
</feature>
<sequence length="463" mass="51809">MPPKRPAKTSKAKAKAKAKPGPKTGEKRRAQAQGGESSKKKPTEKGSNEGEASGDEASTSRKRNPDAYEIPEEAEDTQHFIRGISGLFSQTTVLTRPTAEMHAFEERYKATEDIRAHVAVLVDQARTPSDTAMNSATALQNKLREMRNPIATTMLRISKAYMAGVFMAFHRAGISTFHPDVFGPRESIYNQLHRHLAVSTFQFVTSGLALRGVDFSVVDKYHLMGNMFDNFVFGTLAKNSQQELRKPGSVTTAVKATRAYKHRAIRRSETAKELGYSLRLRKSVKDPALHSDDERDPITKQIHVRDKPGRAEHWTNLFLEWDEKAVGIRMHSGKRGPAPQERLRTQPLAPSALSHVLPEEVPPDYFAASFFNELSARERAKYVGIPAGLPPARVLENKSDTAWRTMAADEFEEKYGEEALKDHRFPTEEELLSSEDEDEDDEEDEEEVAGIVDPDVEMPAPSR</sequence>